<proteinExistence type="predicted"/>
<dbReference type="EMBL" id="ACCJ01000051">
    <property type="protein sequence ID" value="EEG56774.1"/>
    <property type="molecule type" value="Genomic_DNA"/>
</dbReference>
<dbReference type="AlphaFoldDB" id="C0CVZ5"/>
<sequence>MGRRRSLRAIAECNGPPAQPAGHCSLNATGLDSCTRALTCRKALTADLLVGAMLPQGM</sequence>
<accession>C0CVZ5</accession>
<reference evidence="1 2" key="2">
    <citation type="submission" date="2009-02" db="EMBL/GenBank/DDBJ databases">
        <title>Draft genome sequence of Clostridium asparagiforme (DSM 15981).</title>
        <authorList>
            <person name="Sudarsanam P."/>
            <person name="Ley R."/>
            <person name="Guruge J."/>
            <person name="Turnbaugh P.J."/>
            <person name="Mahowald M."/>
            <person name="Liep D."/>
            <person name="Gordon J."/>
        </authorList>
    </citation>
    <scope>NUCLEOTIDE SEQUENCE [LARGE SCALE GENOMIC DNA]</scope>
    <source>
        <strain evidence="1 2">DSM 15981</strain>
    </source>
</reference>
<comment type="caution">
    <text evidence="1">The sequence shown here is derived from an EMBL/GenBank/DDBJ whole genome shotgun (WGS) entry which is preliminary data.</text>
</comment>
<organism evidence="1 2">
    <name type="scientific">[Clostridium] asparagiforme DSM 15981</name>
    <dbReference type="NCBI Taxonomy" id="518636"/>
    <lineage>
        <taxon>Bacteria</taxon>
        <taxon>Bacillati</taxon>
        <taxon>Bacillota</taxon>
        <taxon>Clostridia</taxon>
        <taxon>Lachnospirales</taxon>
        <taxon>Lachnospiraceae</taxon>
        <taxon>Enterocloster</taxon>
    </lineage>
</organism>
<evidence type="ECO:0000313" key="2">
    <source>
        <dbReference type="Proteomes" id="UP000004756"/>
    </source>
</evidence>
<reference evidence="1 2" key="1">
    <citation type="submission" date="2009-01" db="EMBL/GenBank/DDBJ databases">
        <authorList>
            <person name="Fulton L."/>
            <person name="Clifton S."/>
            <person name="Fulton B."/>
            <person name="Xu J."/>
            <person name="Minx P."/>
            <person name="Pepin K.H."/>
            <person name="Johnson M."/>
            <person name="Bhonagiri V."/>
            <person name="Nash W.E."/>
            <person name="Mardis E.R."/>
            <person name="Wilson R.K."/>
        </authorList>
    </citation>
    <scope>NUCLEOTIDE SEQUENCE [LARGE SCALE GENOMIC DNA]</scope>
    <source>
        <strain evidence="1 2">DSM 15981</strain>
    </source>
</reference>
<name>C0CVZ5_9FIRM</name>
<gene>
    <name evidence="1" type="ORF">CLOSTASPAR_01149</name>
</gene>
<protein>
    <submittedName>
        <fullName evidence="1">Uncharacterized protein</fullName>
    </submittedName>
</protein>
<keyword evidence="2" id="KW-1185">Reference proteome</keyword>
<evidence type="ECO:0000313" key="1">
    <source>
        <dbReference type="EMBL" id="EEG56774.1"/>
    </source>
</evidence>
<dbReference type="HOGENOM" id="CLU_2971177_0_0_9"/>
<dbReference type="Proteomes" id="UP000004756">
    <property type="component" value="Unassembled WGS sequence"/>
</dbReference>